<dbReference type="EMBL" id="PKGY01000002">
    <property type="protein sequence ID" value="PKZ22202.1"/>
    <property type="molecule type" value="Genomic_DNA"/>
</dbReference>
<evidence type="ECO:0000313" key="1">
    <source>
        <dbReference type="EMBL" id="AMB94112.1"/>
    </source>
</evidence>
<accession>A0A0X8FB60</accession>
<evidence type="ECO:0000313" key="2">
    <source>
        <dbReference type="EMBL" id="PKZ22202.1"/>
    </source>
</evidence>
<protein>
    <submittedName>
        <fullName evidence="1">Uncharacterized protein</fullName>
    </submittedName>
</protein>
<name>A0A0X8FB60_9LACT</name>
<proteinExistence type="predicted"/>
<reference evidence="2 4" key="3">
    <citation type="submission" date="2017-12" db="EMBL/GenBank/DDBJ databases">
        <title>Phylogenetic diversity of female urinary microbiome.</title>
        <authorList>
            <person name="Thomas-White K."/>
            <person name="Wolfe A.J."/>
        </authorList>
    </citation>
    <scope>NUCLEOTIDE SEQUENCE [LARGE SCALE GENOMIC DNA]</scope>
    <source>
        <strain evidence="2 4">UMB0139</strain>
    </source>
</reference>
<keyword evidence="3" id="KW-1185">Reference proteome</keyword>
<dbReference type="EMBL" id="CP014160">
    <property type="protein sequence ID" value="AMB94112.1"/>
    <property type="molecule type" value="Genomic_DNA"/>
</dbReference>
<dbReference type="PROSITE" id="PS51257">
    <property type="entry name" value="PROKAR_LIPOPROTEIN"/>
    <property type="match status" value="1"/>
</dbReference>
<evidence type="ECO:0000313" key="3">
    <source>
        <dbReference type="Proteomes" id="UP000069912"/>
    </source>
</evidence>
<dbReference type="RefSeq" id="WP_067974023.1">
    <property type="nucleotide sequence ID" value="NZ_CAJHKM010000001.1"/>
</dbReference>
<dbReference type="OrthoDB" id="2136266at2"/>
<dbReference type="AlphaFoldDB" id="A0A0X8FB60"/>
<dbReference type="KEGG" id="asan:AWM72_04735"/>
<sequence length="71" mass="7859">MKKGVRPVILGVLALGLIFYACQSIRVLPVLPSPNRSSYIKIERGDRGQLGPRFQIQVYLSSLSNSFELAP</sequence>
<dbReference type="Proteomes" id="UP000069912">
    <property type="component" value="Chromosome"/>
</dbReference>
<dbReference type="Proteomes" id="UP000234239">
    <property type="component" value="Unassembled WGS sequence"/>
</dbReference>
<evidence type="ECO:0000313" key="4">
    <source>
        <dbReference type="Proteomes" id="UP000234239"/>
    </source>
</evidence>
<organism evidence="1 3">
    <name type="scientific">Aerococcus sanguinicola</name>
    <dbReference type="NCBI Taxonomy" id="119206"/>
    <lineage>
        <taxon>Bacteria</taxon>
        <taxon>Bacillati</taxon>
        <taxon>Bacillota</taxon>
        <taxon>Bacilli</taxon>
        <taxon>Lactobacillales</taxon>
        <taxon>Aerococcaceae</taxon>
        <taxon>Aerococcus</taxon>
    </lineage>
</organism>
<dbReference type="GeneID" id="92903373"/>
<gene>
    <name evidence="1" type="ORF">AWM72_04735</name>
    <name evidence="2" type="ORF">CYJ28_03550</name>
</gene>
<reference evidence="1 3" key="1">
    <citation type="journal article" date="2016" name="Genome Announc.">
        <title>Complete Genome Sequences of Aerococcus christensenii CCUG 28831T, Aerococcus sanguinicola CCUG 43001T, Aerococcus urinae CCUG 36881T, Aerococcus urinaeequi CCUG 28094T, Aerococcus urinaehominis CCUG 42038 BT, and Aerococcus viridans CCUG 4311T.</title>
        <authorList>
            <person name="Carkaci D."/>
            <person name="Dargis R."/>
            <person name="Nielsen X.C."/>
            <person name="Skovgaard O."/>
            <person name="Fuursted K."/>
            <person name="Christensen J.J."/>
        </authorList>
    </citation>
    <scope>NUCLEOTIDE SEQUENCE [LARGE SCALE GENOMIC DNA]</scope>
    <source>
        <strain evidence="1 3">CCUG43001</strain>
    </source>
</reference>
<reference evidence="3" key="2">
    <citation type="submission" date="2016-01" db="EMBL/GenBank/DDBJ databases">
        <title>Six Aerococcus type strain genome sequencing and assembly using PacBio and Illumina Hiseq.</title>
        <authorList>
            <person name="Carkaci D."/>
            <person name="Dargis R."/>
            <person name="Nielsen X.C."/>
            <person name="Skovgaard O."/>
            <person name="Fuursted K."/>
            <person name="Christensen J.J."/>
        </authorList>
    </citation>
    <scope>NUCLEOTIDE SEQUENCE [LARGE SCALE GENOMIC DNA]</scope>
    <source>
        <strain evidence="3">CCUG43001</strain>
    </source>
</reference>